<name>A0A6A0AFS4_HAELA</name>
<evidence type="ECO:0000313" key="4">
    <source>
        <dbReference type="Proteomes" id="UP000485058"/>
    </source>
</evidence>
<dbReference type="EMBL" id="BLLF01005914">
    <property type="protein sequence ID" value="GFH31759.1"/>
    <property type="molecule type" value="Genomic_DNA"/>
</dbReference>
<evidence type="ECO:0000313" key="2">
    <source>
        <dbReference type="EMBL" id="GFH28419.1"/>
    </source>
</evidence>
<dbReference type="Proteomes" id="UP000485058">
    <property type="component" value="Unassembled WGS sequence"/>
</dbReference>
<proteinExistence type="predicted"/>
<accession>A0A6A0AFS4</accession>
<sequence>MPFSVFPTVRYGWIRVRRIARYHRFKSFRRLFFPPTAGSKDHTQGRPNAQMSRDHKVDQVVDQVVQVLKCND</sequence>
<organism evidence="3 4">
    <name type="scientific">Haematococcus lacustris</name>
    <name type="common">Green alga</name>
    <name type="synonym">Haematococcus pluvialis</name>
    <dbReference type="NCBI Taxonomy" id="44745"/>
    <lineage>
        <taxon>Eukaryota</taxon>
        <taxon>Viridiplantae</taxon>
        <taxon>Chlorophyta</taxon>
        <taxon>core chlorophytes</taxon>
        <taxon>Chlorophyceae</taxon>
        <taxon>CS clade</taxon>
        <taxon>Chlamydomonadales</taxon>
        <taxon>Haematococcaceae</taxon>
        <taxon>Haematococcus</taxon>
    </lineage>
</organism>
<feature type="region of interest" description="Disordered" evidence="1">
    <location>
        <begin position="35"/>
        <end position="55"/>
    </location>
</feature>
<reference evidence="3 4" key="1">
    <citation type="submission" date="2020-02" db="EMBL/GenBank/DDBJ databases">
        <title>Draft genome sequence of Haematococcus lacustris strain NIES-144.</title>
        <authorList>
            <person name="Morimoto D."/>
            <person name="Nakagawa S."/>
            <person name="Yoshida T."/>
            <person name="Sawayama S."/>
        </authorList>
    </citation>
    <scope>NUCLEOTIDE SEQUENCE [LARGE SCALE GENOMIC DNA]</scope>
    <source>
        <strain evidence="3 4">NIES-144</strain>
    </source>
</reference>
<dbReference type="AlphaFoldDB" id="A0A6A0AFS4"/>
<gene>
    <name evidence="2" type="ORF">HaLaN_26904</name>
    <name evidence="3" type="ORF">HaLaN_30865</name>
</gene>
<dbReference type="EMBL" id="BLLF01003869">
    <property type="protein sequence ID" value="GFH28419.1"/>
    <property type="molecule type" value="Genomic_DNA"/>
</dbReference>
<evidence type="ECO:0000313" key="3">
    <source>
        <dbReference type="EMBL" id="GFH31759.1"/>
    </source>
</evidence>
<keyword evidence="4" id="KW-1185">Reference proteome</keyword>
<protein>
    <submittedName>
        <fullName evidence="3">Uncharacterized protein</fullName>
    </submittedName>
</protein>
<comment type="caution">
    <text evidence="3">The sequence shown here is derived from an EMBL/GenBank/DDBJ whole genome shotgun (WGS) entry which is preliminary data.</text>
</comment>
<evidence type="ECO:0000256" key="1">
    <source>
        <dbReference type="SAM" id="MobiDB-lite"/>
    </source>
</evidence>